<evidence type="ECO:0000313" key="2">
    <source>
        <dbReference type="Proteomes" id="UP000054988"/>
    </source>
</evidence>
<reference evidence="1 2" key="1">
    <citation type="submission" date="2015-12" db="EMBL/GenBank/DDBJ databases">
        <title>Draft genome sequence of Moniliophthora roreri, the causal agent of frosty pod rot of cacao.</title>
        <authorList>
            <person name="Aime M.C."/>
            <person name="Diaz-Valderrama J.R."/>
            <person name="Kijpornyongpan T."/>
            <person name="Phillips-Mora W."/>
        </authorList>
    </citation>
    <scope>NUCLEOTIDE SEQUENCE [LARGE SCALE GENOMIC DNA]</scope>
    <source>
        <strain evidence="1 2">MCA 2952</strain>
    </source>
</reference>
<dbReference type="EMBL" id="LATX01002015">
    <property type="protein sequence ID" value="KTB35125.1"/>
    <property type="molecule type" value="Genomic_DNA"/>
</dbReference>
<evidence type="ECO:0000313" key="1">
    <source>
        <dbReference type="EMBL" id="KTB35125.1"/>
    </source>
</evidence>
<name>A0A0W0FFR2_MONRR</name>
<comment type="caution">
    <text evidence="1">The sequence shown here is derived from an EMBL/GenBank/DDBJ whole genome shotgun (WGS) entry which is preliminary data.</text>
</comment>
<proteinExistence type="predicted"/>
<accession>A0A0W0FFR2</accession>
<gene>
    <name evidence="1" type="ORF">WG66_12289</name>
</gene>
<protein>
    <submittedName>
        <fullName evidence="1">Uncharacterized protein</fullName>
    </submittedName>
</protein>
<dbReference type="Proteomes" id="UP000054988">
    <property type="component" value="Unassembled WGS sequence"/>
</dbReference>
<sequence length="409" mass="45597">MHEIYFFSLSMWCYGRLPLPGSRRFLNLLKNPDNVKILRDKLRRAQGHYGRQGEAPHVQPLGFPYAHYLLAQARNTDLDNPDYAYTSGVGLENAVVSPNEGCFDHDNDDGITVIDVTDPTNPAFCHVIEDEPFTPEQYVRRYYPVPSKERMTVLEDDPDEGIRLLSRDVLAEIWPEGFPGGKTPQEEVLVKEPTPGAAALPPLADLIIGPSVDQCLLQNDWSGLEPFFEMPDKAERNKEALFSKGPFPDAGIMPLTKMLPHELKKNNGTLEIVGPQFTPEQIRSIMSALLADAVQAVKLSGQQSLVPKLIVDLVTTFSNIPCIDLLDTNITDEQLLEICSKQPEALYKFHTIVHPALLVLVPTKPNLPVPPLFFLAFPPCLPCIILPLPSTRPLKTTDTGSIAQYLVFR</sequence>
<dbReference type="AlphaFoldDB" id="A0A0W0FFR2"/>
<organism evidence="1 2">
    <name type="scientific">Moniliophthora roreri</name>
    <name type="common">Frosty pod rot fungus</name>
    <name type="synonym">Monilia roreri</name>
    <dbReference type="NCBI Taxonomy" id="221103"/>
    <lineage>
        <taxon>Eukaryota</taxon>
        <taxon>Fungi</taxon>
        <taxon>Dikarya</taxon>
        <taxon>Basidiomycota</taxon>
        <taxon>Agaricomycotina</taxon>
        <taxon>Agaricomycetes</taxon>
        <taxon>Agaricomycetidae</taxon>
        <taxon>Agaricales</taxon>
        <taxon>Marasmiineae</taxon>
        <taxon>Marasmiaceae</taxon>
        <taxon>Moniliophthora</taxon>
    </lineage>
</organism>